<reference evidence="6" key="2">
    <citation type="submission" date="2022-06" db="UniProtKB">
        <authorList>
            <consortium name="EnsemblMetazoa"/>
        </authorList>
    </citation>
    <scope>IDENTIFICATION</scope>
    <source>
        <strain evidence="6">PS312</strain>
    </source>
</reference>
<dbReference type="Pfam" id="PF13087">
    <property type="entry name" value="AAA_12"/>
    <property type="match status" value="1"/>
</dbReference>
<keyword evidence="1" id="KW-0547">Nucleotide-binding</keyword>
<evidence type="ECO:0000256" key="4">
    <source>
        <dbReference type="ARBA" id="ARBA00022840"/>
    </source>
</evidence>
<evidence type="ECO:0000313" key="6">
    <source>
        <dbReference type="EnsemblMetazoa" id="PPA33710.1"/>
    </source>
</evidence>
<dbReference type="Pfam" id="PF13245">
    <property type="entry name" value="AAA_19"/>
    <property type="match status" value="1"/>
</dbReference>
<dbReference type="Proteomes" id="UP000005239">
    <property type="component" value="Unassembled WGS sequence"/>
</dbReference>
<gene>
    <name evidence="6" type="primary">WBGene00272079</name>
</gene>
<reference evidence="7" key="1">
    <citation type="journal article" date="2008" name="Nat. Genet.">
        <title>The Pristionchus pacificus genome provides a unique perspective on nematode lifestyle and parasitism.</title>
        <authorList>
            <person name="Dieterich C."/>
            <person name="Clifton S.W."/>
            <person name="Schuster L.N."/>
            <person name="Chinwalla A."/>
            <person name="Delehaunty K."/>
            <person name="Dinkelacker I."/>
            <person name="Fulton L."/>
            <person name="Fulton R."/>
            <person name="Godfrey J."/>
            <person name="Minx P."/>
            <person name="Mitreva M."/>
            <person name="Roeseler W."/>
            <person name="Tian H."/>
            <person name="Witte H."/>
            <person name="Yang S.P."/>
            <person name="Wilson R.K."/>
            <person name="Sommer R.J."/>
        </authorList>
    </citation>
    <scope>NUCLEOTIDE SEQUENCE [LARGE SCALE GENOMIC DNA]</scope>
    <source>
        <strain evidence="7">PS312</strain>
    </source>
</reference>
<dbReference type="GO" id="GO:0005524">
    <property type="term" value="F:ATP binding"/>
    <property type="evidence" value="ECO:0007669"/>
    <property type="project" value="UniProtKB-KW"/>
</dbReference>
<keyword evidence="4" id="KW-0067">ATP-binding</keyword>
<proteinExistence type="predicted"/>
<evidence type="ECO:0000313" key="7">
    <source>
        <dbReference type="Proteomes" id="UP000005239"/>
    </source>
</evidence>
<dbReference type="InterPro" id="IPR027417">
    <property type="entry name" value="P-loop_NTPase"/>
</dbReference>
<organism evidence="6 7">
    <name type="scientific">Pristionchus pacificus</name>
    <name type="common">Parasitic nematode worm</name>
    <dbReference type="NCBI Taxonomy" id="54126"/>
    <lineage>
        <taxon>Eukaryota</taxon>
        <taxon>Metazoa</taxon>
        <taxon>Ecdysozoa</taxon>
        <taxon>Nematoda</taxon>
        <taxon>Chromadorea</taxon>
        <taxon>Rhabditida</taxon>
        <taxon>Rhabditina</taxon>
        <taxon>Diplogasteromorpha</taxon>
        <taxon>Diplogasteroidea</taxon>
        <taxon>Neodiplogasteridae</taxon>
        <taxon>Pristionchus</taxon>
    </lineage>
</organism>
<evidence type="ECO:0000256" key="2">
    <source>
        <dbReference type="ARBA" id="ARBA00022801"/>
    </source>
</evidence>
<keyword evidence="3" id="KW-0347">Helicase</keyword>
<keyword evidence="7" id="KW-1185">Reference proteome</keyword>
<feature type="compositionally biased region" description="Low complexity" evidence="5">
    <location>
        <begin position="588"/>
        <end position="607"/>
    </location>
</feature>
<accession>A0A8R1ULY5</accession>
<dbReference type="SUPFAM" id="SSF52540">
    <property type="entry name" value="P-loop containing nucleoside triphosphate hydrolases"/>
    <property type="match status" value="1"/>
</dbReference>
<feature type="compositionally biased region" description="Polar residues" evidence="5">
    <location>
        <begin position="26"/>
        <end position="59"/>
    </location>
</feature>
<dbReference type="PANTHER" id="PTHR43788:SF16">
    <property type="entry name" value="HELICASE WITH ZINC FINGER 2"/>
    <property type="match status" value="1"/>
</dbReference>
<evidence type="ECO:0000256" key="5">
    <source>
        <dbReference type="SAM" id="MobiDB-lite"/>
    </source>
</evidence>
<protein>
    <submittedName>
        <fullName evidence="6">AAA_12 domain-containing protein</fullName>
    </submittedName>
</protein>
<dbReference type="InterPro" id="IPR041679">
    <property type="entry name" value="DNA2/NAM7-like_C"/>
</dbReference>
<dbReference type="PANTHER" id="PTHR43788">
    <property type="entry name" value="DNA2/NAM7 HELICASE FAMILY MEMBER"/>
    <property type="match status" value="1"/>
</dbReference>
<dbReference type="CDD" id="cd18808">
    <property type="entry name" value="SF1_C_Upf1"/>
    <property type="match status" value="1"/>
</dbReference>
<dbReference type="GO" id="GO:0043139">
    <property type="term" value="F:5'-3' DNA helicase activity"/>
    <property type="evidence" value="ECO:0000318"/>
    <property type="project" value="GO_Central"/>
</dbReference>
<accession>A0A2A6CYF8</accession>
<feature type="region of interest" description="Disordered" evidence="5">
    <location>
        <begin position="552"/>
        <end position="612"/>
    </location>
</feature>
<sequence length="1449" mass="156675">MGGKGSKEGKEGEQLSQLELNYYMGVQTTPESRLHQNTTDSNTGTAEFSKPTLTTSSVNFTPSAFATSASSRPTTTSPVCPTSSFVPRQVQLRPSATPASTRPTTTTPTVGHTDTASATTASSRPTTTTKEIRSTTTTPSSTTSIVTAKSAVAAAKWRPVGCTPASDDEEKVEEQVCNDLGKPRKVLTARRATATQPTAPSSILPECRPAEAQSNPFALNLAQTSYDDPYGYIAEAVRRTAEEVRKQEEAALRPTPYPRMIVSSQPAAAAAPFLPAKDSAMATTPTAPAPRKTAVLAIVDPSTPRTIPSELPTASPSLPAASIPPVACGNSVSAASTAAASATGERCPTDIEQALSLMSVEERRLGAPTAPTAPAPRRNAVLAIVTPWENNSSDEELEELPSRPGTRHAASSRQITRVCAAAPAISRPSVPTPSTSTGYQWPADIDEALARLSLADASSGISSQRKAPVAAIRINPPIPAAVPTPKMTTVTAVAAAAAATRPPMVAEAIESVKSAGDWMALLRRHAELKEAQRRAMSDSRTTVAAPAAAAAAAAASNQLHPEAPAPPAANPTWRFPNEETHDAPRVPAPRAIASASTSAAAPDPYSSHAPYRFACDDDPVEEDQYTSSAGWKPLPAAPKATAVVSASSAAREFAAAASPRPVFQASSSDSSSSEDEQGVVFDYDSVAPYASAGDGRTELIDRFNRAMNDNPSLIKKLESMRSLSNLTHASLCEADTPLYTLSVGHKHICVFEPGREKIIRKRREVLEISDIEEGQIYRTTYITRDGLGDFFLPTDRYRDQLTERPSFIYGTPEIYRQLIIPALLLGSRVRDFEQRCATVIQLGDLVLNMPAQNNKRMKGTKLKLRTISGIIFEVRVKNVIACDADKRWVVECDAPEQPLPRKVRQGALLEIMGGYDVQPRVTGALMNYYAGSRFNFRTKSGKQKRDRPSDIGHWELLECIYGPHLDRYLSPVNSVNPMIHLAKNGGVVQLNPQQAEAVARYNCPVCPAFVVESPPGSGKTMTAAAMAVSYKGDGVQLFLSTANVPVINMALAMAKLDYGSLKAVHFISSEREDLMTEETRSPFSVLSLAKANETMNEQITALEAQLAYAPNDEEKDKIKAAIVMACGPVFADTYDIYFATVDMILGRLFKNNQNGKHKPDTIKKQLASSVRRIVVDEASQLTEAALNALILSFPDAQMVLIGDSKQLPPFRYSPRDVVSKLAARPALSVIKDKMNLPVITLSRVYRASPSMMAHYSECFYEGGLESFKPESVKSLLSCFGSRSKGSKCLFWKVDKGVAKKWGTSKFNFAEITSLRYIVNILRNSGYSEKEVMIISYYEAQRKKAEEELKDVGDYELLTVDSAQGREKKIVIVLTTRTSVPVQNDSVEAGEFFTCALRCNVAVSRHQEALIVLGHPSIASAPNWARVLSPKYFRHVEDTRSWKGGWVRND</sequence>
<dbReference type="Gene3D" id="3.40.50.300">
    <property type="entry name" value="P-loop containing nucleotide triphosphate hydrolases"/>
    <property type="match status" value="2"/>
</dbReference>
<name>A0A2A6CYF8_PRIPA</name>
<dbReference type="InterPro" id="IPR050534">
    <property type="entry name" value="Coronavir_polyprotein_1ab"/>
</dbReference>
<dbReference type="GO" id="GO:0016787">
    <property type="term" value="F:hydrolase activity"/>
    <property type="evidence" value="ECO:0007669"/>
    <property type="project" value="UniProtKB-KW"/>
</dbReference>
<evidence type="ECO:0000256" key="3">
    <source>
        <dbReference type="ARBA" id="ARBA00022806"/>
    </source>
</evidence>
<feature type="region of interest" description="Disordered" evidence="5">
    <location>
        <begin position="391"/>
        <end position="413"/>
    </location>
</feature>
<evidence type="ECO:0000256" key="1">
    <source>
        <dbReference type="ARBA" id="ARBA00022741"/>
    </source>
</evidence>
<feature type="compositionally biased region" description="Low complexity" evidence="5">
    <location>
        <begin position="658"/>
        <end position="671"/>
    </location>
</feature>
<feature type="region of interest" description="Disordered" evidence="5">
    <location>
        <begin position="658"/>
        <end position="677"/>
    </location>
</feature>
<dbReference type="EnsemblMetazoa" id="PPA33710.1">
    <property type="protein sequence ID" value="PPA33710.1"/>
    <property type="gene ID" value="WBGene00272079"/>
</dbReference>
<dbReference type="OrthoDB" id="5851052at2759"/>
<dbReference type="InterPro" id="IPR047187">
    <property type="entry name" value="SF1_C_Upf1"/>
</dbReference>
<feature type="compositionally biased region" description="Low complexity" evidence="5">
    <location>
        <begin position="60"/>
        <end position="143"/>
    </location>
</feature>
<keyword evidence="2" id="KW-0378">Hydrolase</keyword>
<feature type="region of interest" description="Disordered" evidence="5">
    <location>
        <begin position="26"/>
        <end position="143"/>
    </location>
</feature>